<feature type="transmembrane region" description="Helical" evidence="1">
    <location>
        <begin position="24"/>
        <end position="45"/>
    </location>
</feature>
<keyword evidence="1" id="KW-0812">Transmembrane</keyword>
<organism evidence="3">
    <name type="scientific">Arabidopsis lyrata subsp. lyrata</name>
    <name type="common">Lyre-leaved rock-cress</name>
    <dbReference type="NCBI Taxonomy" id="81972"/>
    <lineage>
        <taxon>Eukaryota</taxon>
        <taxon>Viridiplantae</taxon>
        <taxon>Streptophyta</taxon>
        <taxon>Embryophyta</taxon>
        <taxon>Tracheophyta</taxon>
        <taxon>Spermatophyta</taxon>
        <taxon>Magnoliopsida</taxon>
        <taxon>eudicotyledons</taxon>
        <taxon>Gunneridae</taxon>
        <taxon>Pentapetalae</taxon>
        <taxon>rosids</taxon>
        <taxon>malvids</taxon>
        <taxon>Brassicales</taxon>
        <taxon>Brassicaceae</taxon>
        <taxon>Camelineae</taxon>
        <taxon>Arabidopsis</taxon>
    </lineage>
</organism>
<evidence type="ECO:0000313" key="2">
    <source>
        <dbReference type="EMBL" id="EFH52013.1"/>
    </source>
</evidence>
<reference evidence="3" key="1">
    <citation type="journal article" date="2011" name="Nat. Genet.">
        <title>The Arabidopsis lyrata genome sequence and the basis of rapid genome size change.</title>
        <authorList>
            <person name="Hu T.T."/>
            <person name="Pattyn P."/>
            <person name="Bakker E.G."/>
            <person name="Cao J."/>
            <person name="Cheng J.-F."/>
            <person name="Clark R.M."/>
            <person name="Fahlgren N."/>
            <person name="Fawcett J.A."/>
            <person name="Grimwood J."/>
            <person name="Gundlach H."/>
            <person name="Haberer G."/>
            <person name="Hollister J.D."/>
            <person name="Ossowski S."/>
            <person name="Ottilar R.P."/>
            <person name="Salamov A.A."/>
            <person name="Schneeberger K."/>
            <person name="Spannagl M."/>
            <person name="Wang X."/>
            <person name="Yang L."/>
            <person name="Nasrallah M.E."/>
            <person name="Bergelson J."/>
            <person name="Carrington J.C."/>
            <person name="Gaut B.S."/>
            <person name="Schmutz J."/>
            <person name="Mayer K.F.X."/>
            <person name="Van de Peer Y."/>
            <person name="Grigoriev I.V."/>
            <person name="Nordborg M."/>
            <person name="Weigel D."/>
            <person name="Guo Y.-L."/>
        </authorList>
    </citation>
    <scope>NUCLEOTIDE SEQUENCE [LARGE SCALE GENOMIC DNA]</scope>
    <source>
        <strain evidence="3">cv. MN47</strain>
    </source>
</reference>
<sequence>MLEKGMILPPVPSQLVLLRPNPLLQWRLGALTALVFFLMLVVCNFSHLNPHFLGFCFLLSDLQMPEKGMILPPVPSQLVLLRPNPLLQWRLGALTALVFFLMLVVWSIDGCSIQSFVEPWRFNAYSVRISPFPSPLMLPKPKLQKPTKSSSFFSRRRRHRRSFFFSRRISLANFRHYLFRCQIQF</sequence>
<keyword evidence="3" id="KW-1185">Reference proteome</keyword>
<accession>D7LMS9</accession>
<dbReference type="EMBL" id="GL348717">
    <property type="protein sequence ID" value="EFH52013.1"/>
    <property type="molecule type" value="Genomic_DNA"/>
</dbReference>
<dbReference type="HOGENOM" id="CLU_1463219_0_0_1"/>
<dbReference type="Gramene" id="scaffold_501466.1">
    <property type="protein sequence ID" value="scaffold_501466.1"/>
    <property type="gene ID" value="scaffold_501466.1"/>
</dbReference>
<protein>
    <submittedName>
        <fullName evidence="2">Uncharacterized protein</fullName>
    </submittedName>
</protein>
<feature type="transmembrane region" description="Helical" evidence="1">
    <location>
        <begin position="91"/>
        <end position="108"/>
    </location>
</feature>
<evidence type="ECO:0000256" key="1">
    <source>
        <dbReference type="SAM" id="Phobius"/>
    </source>
</evidence>
<keyword evidence="1" id="KW-0472">Membrane</keyword>
<dbReference type="Proteomes" id="UP000008694">
    <property type="component" value="Unassembled WGS sequence"/>
</dbReference>
<dbReference type="AlphaFoldDB" id="D7LMS9"/>
<keyword evidence="1" id="KW-1133">Transmembrane helix</keyword>
<gene>
    <name evidence="2" type="ORF">ARALYDRAFT_905762</name>
</gene>
<proteinExistence type="predicted"/>
<name>D7LMS9_ARALL</name>
<evidence type="ECO:0000313" key="3">
    <source>
        <dbReference type="Proteomes" id="UP000008694"/>
    </source>
</evidence>